<evidence type="ECO:0000256" key="2">
    <source>
        <dbReference type="ARBA" id="ARBA00022692"/>
    </source>
</evidence>
<evidence type="ECO:0000256" key="5">
    <source>
        <dbReference type="SAM" id="Phobius"/>
    </source>
</evidence>
<dbReference type="InterPro" id="IPR044880">
    <property type="entry name" value="NCX_ion-bd_dom_sf"/>
</dbReference>
<feature type="transmembrane region" description="Helical" evidence="5">
    <location>
        <begin position="98"/>
        <end position="115"/>
    </location>
</feature>
<protein>
    <submittedName>
        <fullName evidence="7">Sodium:proton exchanger</fullName>
    </submittedName>
</protein>
<comment type="caution">
    <text evidence="7">The sequence shown here is derived from an EMBL/GenBank/DDBJ whole genome shotgun (WGS) entry which is preliminary data.</text>
</comment>
<evidence type="ECO:0000256" key="3">
    <source>
        <dbReference type="ARBA" id="ARBA00022989"/>
    </source>
</evidence>
<evidence type="ECO:0000259" key="6">
    <source>
        <dbReference type="Pfam" id="PF01699"/>
    </source>
</evidence>
<feature type="transmembrane region" description="Helical" evidence="5">
    <location>
        <begin position="121"/>
        <end position="139"/>
    </location>
</feature>
<feature type="transmembrane region" description="Helical" evidence="5">
    <location>
        <begin position="252"/>
        <end position="278"/>
    </location>
</feature>
<sequence>MSIVLFVAGAALLIFSAEKLIAYLVGAAAGLRVSLFLLAIVFTGIEFDDVALGVTLNVEDLGDVALGTVFGTAISMIGIVLALAAIVSPTRVDIPRPYLALFAVAPLVLVPFVLFGQLTPLYGGVLVLLFVLFIGYVASRELKRTTPVFRNAEILERVGGPRETAEPPFPVSMPFTKDRPVPGWAALGLALVALAGLVAGAAVTSYGTEGILADYHLQGALFGATIATLVLTLEDVFLTVEPTRKGAPELGVGNVIGSVVFGVTAKLGIILLAGGGIVIGDDVLTWHLPVLVGMTALAAYFLYTKKLRRWHGFLLLALYIAYWALSFALFGGAPVEAD</sequence>
<dbReference type="AlphaFoldDB" id="A0A9X2SP67"/>
<dbReference type="GO" id="GO:0055085">
    <property type="term" value="P:transmembrane transport"/>
    <property type="evidence" value="ECO:0007669"/>
    <property type="project" value="InterPro"/>
</dbReference>
<name>A0A9X2SP67_9PSEU</name>
<feature type="domain" description="Sodium/calcium exchanger membrane region" evidence="6">
    <location>
        <begin position="2"/>
        <end position="136"/>
    </location>
</feature>
<dbReference type="RefSeq" id="WP_257926145.1">
    <property type="nucleotide sequence ID" value="NZ_JAMXQV010000034.1"/>
</dbReference>
<evidence type="ECO:0000313" key="7">
    <source>
        <dbReference type="EMBL" id="MCR6489579.1"/>
    </source>
</evidence>
<feature type="transmembrane region" description="Helical" evidence="5">
    <location>
        <begin position="20"/>
        <end position="45"/>
    </location>
</feature>
<evidence type="ECO:0000313" key="8">
    <source>
        <dbReference type="Proteomes" id="UP001144096"/>
    </source>
</evidence>
<dbReference type="Pfam" id="PF01699">
    <property type="entry name" value="Na_Ca_ex"/>
    <property type="match status" value="2"/>
</dbReference>
<comment type="subcellular location">
    <subcellularLocation>
        <location evidence="1">Membrane</location>
        <topology evidence="1">Multi-pass membrane protein</topology>
    </subcellularLocation>
</comment>
<feature type="transmembrane region" description="Helical" evidence="5">
    <location>
        <begin position="183"/>
        <end position="207"/>
    </location>
</feature>
<keyword evidence="4 5" id="KW-0472">Membrane</keyword>
<dbReference type="GO" id="GO:0016020">
    <property type="term" value="C:membrane"/>
    <property type="evidence" value="ECO:0007669"/>
    <property type="project" value="UniProtKB-SubCell"/>
</dbReference>
<feature type="transmembrane region" description="Helical" evidence="5">
    <location>
        <begin position="219"/>
        <end position="240"/>
    </location>
</feature>
<organism evidence="7 8">
    <name type="scientific">Amycolatopsis iheyensis</name>
    <dbReference type="NCBI Taxonomy" id="2945988"/>
    <lineage>
        <taxon>Bacteria</taxon>
        <taxon>Bacillati</taxon>
        <taxon>Actinomycetota</taxon>
        <taxon>Actinomycetes</taxon>
        <taxon>Pseudonocardiales</taxon>
        <taxon>Pseudonocardiaceae</taxon>
        <taxon>Amycolatopsis</taxon>
    </lineage>
</organism>
<feature type="transmembrane region" description="Helical" evidence="5">
    <location>
        <begin position="284"/>
        <end position="303"/>
    </location>
</feature>
<keyword evidence="3 5" id="KW-1133">Transmembrane helix</keyword>
<feature type="domain" description="Sodium/calcium exchanger membrane region" evidence="6">
    <location>
        <begin position="187"/>
        <end position="327"/>
    </location>
</feature>
<dbReference type="Proteomes" id="UP001144096">
    <property type="component" value="Unassembled WGS sequence"/>
</dbReference>
<keyword evidence="8" id="KW-1185">Reference proteome</keyword>
<proteinExistence type="predicted"/>
<reference evidence="7" key="1">
    <citation type="submission" date="2022-06" db="EMBL/GenBank/DDBJ databases">
        <title>Amycolatopsis iheyaensis sp. nov., a new species of the genus Amycolatopsis isolated from soil in Iheya island, Japan.</title>
        <authorList>
            <person name="Ngamcharungchit C."/>
            <person name="Kanto H."/>
            <person name="Take A."/>
            <person name="Intra B."/>
            <person name="Matsumoto A."/>
            <person name="Panbangred W."/>
            <person name="Inahashi Y."/>
        </authorList>
    </citation>
    <scope>NUCLEOTIDE SEQUENCE</scope>
    <source>
        <strain evidence="7">OK19-0408</strain>
    </source>
</reference>
<evidence type="ECO:0000256" key="4">
    <source>
        <dbReference type="ARBA" id="ARBA00023136"/>
    </source>
</evidence>
<gene>
    <name evidence="7" type="ORF">M8542_42865</name>
</gene>
<feature type="transmembrane region" description="Helical" evidence="5">
    <location>
        <begin position="65"/>
        <end position="86"/>
    </location>
</feature>
<keyword evidence="2 5" id="KW-0812">Transmembrane</keyword>
<accession>A0A9X2SP67</accession>
<dbReference type="EMBL" id="JAMXQV010000034">
    <property type="protein sequence ID" value="MCR6489579.1"/>
    <property type="molecule type" value="Genomic_DNA"/>
</dbReference>
<dbReference type="Gene3D" id="1.20.1420.30">
    <property type="entry name" value="NCX, central ion-binding region"/>
    <property type="match status" value="1"/>
</dbReference>
<dbReference type="InterPro" id="IPR004837">
    <property type="entry name" value="NaCa_Exmemb"/>
</dbReference>
<evidence type="ECO:0000256" key="1">
    <source>
        <dbReference type="ARBA" id="ARBA00004141"/>
    </source>
</evidence>
<feature type="transmembrane region" description="Helical" evidence="5">
    <location>
        <begin position="310"/>
        <end position="333"/>
    </location>
</feature>